<dbReference type="CDD" id="cd00201">
    <property type="entry name" value="WW"/>
    <property type="match status" value="1"/>
</dbReference>
<dbReference type="GO" id="GO:0005685">
    <property type="term" value="C:U1 snRNP"/>
    <property type="evidence" value="ECO:0007669"/>
    <property type="project" value="TreeGrafter"/>
</dbReference>
<dbReference type="Gene3D" id="2.20.70.10">
    <property type="match status" value="1"/>
</dbReference>
<dbReference type="OrthoDB" id="187617at2759"/>
<dbReference type="InterPro" id="IPR036020">
    <property type="entry name" value="WW_dom_sf"/>
</dbReference>
<dbReference type="EMBL" id="CAADRA010006737">
    <property type="protein sequence ID" value="VFT96484.1"/>
    <property type="molecule type" value="Genomic_DNA"/>
</dbReference>
<dbReference type="InterPro" id="IPR002713">
    <property type="entry name" value="FF_domain"/>
</dbReference>
<gene>
    <name evidence="6" type="primary">Aste57867_19786</name>
    <name evidence="5" type="ORF">As57867_019721</name>
    <name evidence="6" type="ORF">ASTE57867_19786</name>
</gene>
<dbReference type="InterPro" id="IPR039726">
    <property type="entry name" value="Prp40-like"/>
</dbReference>
<dbReference type="GO" id="GO:0045292">
    <property type="term" value="P:mRNA cis splicing, via spliceosome"/>
    <property type="evidence" value="ECO:0007669"/>
    <property type="project" value="InterPro"/>
</dbReference>
<dbReference type="Pfam" id="PF01846">
    <property type="entry name" value="FF"/>
    <property type="match status" value="2"/>
</dbReference>
<dbReference type="SUPFAM" id="SSF51045">
    <property type="entry name" value="WW domain"/>
    <property type="match status" value="1"/>
</dbReference>
<feature type="coiled-coil region" evidence="1">
    <location>
        <begin position="314"/>
        <end position="345"/>
    </location>
</feature>
<dbReference type="SUPFAM" id="SSF81698">
    <property type="entry name" value="FF domain"/>
    <property type="match status" value="3"/>
</dbReference>
<feature type="region of interest" description="Disordered" evidence="2">
    <location>
        <begin position="91"/>
        <end position="115"/>
    </location>
</feature>
<evidence type="ECO:0000313" key="5">
    <source>
        <dbReference type="EMBL" id="KAF0688613.1"/>
    </source>
</evidence>
<feature type="domain" description="FF" evidence="4">
    <location>
        <begin position="498"/>
        <end position="553"/>
    </location>
</feature>
<name>A0A485LD90_9STRA</name>
<dbReference type="GO" id="GO:0003723">
    <property type="term" value="F:RNA binding"/>
    <property type="evidence" value="ECO:0007669"/>
    <property type="project" value="TreeGrafter"/>
</dbReference>
<organism evidence="6 7">
    <name type="scientific">Aphanomyces stellatus</name>
    <dbReference type="NCBI Taxonomy" id="120398"/>
    <lineage>
        <taxon>Eukaryota</taxon>
        <taxon>Sar</taxon>
        <taxon>Stramenopiles</taxon>
        <taxon>Oomycota</taxon>
        <taxon>Saprolegniomycetes</taxon>
        <taxon>Saprolegniales</taxon>
        <taxon>Verrucalvaceae</taxon>
        <taxon>Aphanomyces</taxon>
    </lineage>
</organism>
<feature type="compositionally biased region" description="Acidic residues" evidence="2">
    <location>
        <begin position="97"/>
        <end position="112"/>
    </location>
</feature>
<dbReference type="InterPro" id="IPR036517">
    <property type="entry name" value="FF_domain_sf"/>
</dbReference>
<dbReference type="PANTHER" id="PTHR11864:SF0">
    <property type="entry name" value="PRP40 PRE-MRNA PROCESSING FACTOR 40 HOMOLOG A (YEAST)"/>
    <property type="match status" value="1"/>
</dbReference>
<evidence type="ECO:0000256" key="2">
    <source>
        <dbReference type="SAM" id="MobiDB-lite"/>
    </source>
</evidence>
<dbReference type="Gene3D" id="1.10.10.440">
    <property type="entry name" value="FF domain"/>
    <property type="match status" value="4"/>
</dbReference>
<dbReference type="PANTHER" id="PTHR11864">
    <property type="entry name" value="PRE-MRNA-PROCESSING PROTEIN PRP40"/>
    <property type="match status" value="1"/>
</dbReference>
<dbReference type="AlphaFoldDB" id="A0A485LD90"/>
<keyword evidence="1" id="KW-0175">Coiled coil</keyword>
<dbReference type="GO" id="GO:0071004">
    <property type="term" value="C:U2-type prespliceosome"/>
    <property type="evidence" value="ECO:0007669"/>
    <property type="project" value="TreeGrafter"/>
</dbReference>
<evidence type="ECO:0000259" key="4">
    <source>
        <dbReference type="PROSITE" id="PS51676"/>
    </source>
</evidence>
<proteinExistence type="predicted"/>
<feature type="domain" description="WW" evidence="3">
    <location>
        <begin position="29"/>
        <end position="57"/>
    </location>
</feature>
<accession>A0A485LD90</accession>
<evidence type="ECO:0000313" key="6">
    <source>
        <dbReference type="EMBL" id="VFT96484.1"/>
    </source>
</evidence>
<evidence type="ECO:0000259" key="3">
    <source>
        <dbReference type="PROSITE" id="PS50020"/>
    </source>
</evidence>
<dbReference type="InterPro" id="IPR001202">
    <property type="entry name" value="WW_dom"/>
</dbReference>
<dbReference type="PROSITE" id="PS50020">
    <property type="entry name" value="WW_DOMAIN_2"/>
    <property type="match status" value="1"/>
</dbReference>
<dbReference type="Proteomes" id="UP000332933">
    <property type="component" value="Unassembled WGS sequence"/>
</dbReference>
<dbReference type="SMART" id="SM00441">
    <property type="entry name" value="FF"/>
    <property type="match status" value="3"/>
</dbReference>
<evidence type="ECO:0000313" key="7">
    <source>
        <dbReference type="Proteomes" id="UP000332933"/>
    </source>
</evidence>
<dbReference type="PROSITE" id="PS51676">
    <property type="entry name" value="FF"/>
    <property type="match status" value="1"/>
</dbReference>
<dbReference type="EMBL" id="VJMH01006714">
    <property type="protein sequence ID" value="KAF0688613.1"/>
    <property type="molecule type" value="Genomic_DNA"/>
</dbReference>
<keyword evidence="7" id="KW-1185">Reference proteome</keyword>
<evidence type="ECO:0000256" key="1">
    <source>
        <dbReference type="SAM" id="Coils"/>
    </source>
</evidence>
<feature type="compositionally biased region" description="Low complexity" evidence="2">
    <location>
        <begin position="1"/>
        <end position="17"/>
    </location>
</feature>
<sequence>MSLANNSNSQQQLSSVAAPPPQPVTYGNWTEYFDDASGKFYYHQNITKECVWEAPEEFRVEKARAEVKKLFDPSIKKTASLTVVPKEEPMDVSKEVDMEEDETPVEPPEDDEEKYKKMTKAEQVAAFKDLLRSSEITPKMKWNEAMKLVINAPAWRALPTVGEKKQAFAEFTTQLANELNVAKRRKQKTARENFLKLLAGNDKITSNTRWMDLLDENLGLTTDERWKDVEDDAERRDLFSTYITDLSRTEREFKRQQRDVNRRAVLAFLRDAAPAAGITITASTRFHEVRAALEEAEPIKKLDLHRMDLQDWVMEHIQILHRDEEEKLREERKRLREREDELAASFKAFLEEEVSAKRLTTASRWRDCWAGYESNPTYCDLKKINSKMPRDIFEALMDRLHDALREERALFKHVLDATEFVMKYNSTLSAFVQHVRKEVERMLANARDDRPNPASPSVRHNFLTALLDESTVPPSVLEWFEKTHAGELDRYKRVEGERLKKVEAFEEMLMEYYFRSDHLSISWEQAKGEIQHRSAFRALDDGAEVAFQQYMQKLQKKMESLSKTRKAVEATGTFLTDVNIIVCAFLDDVCRAQQPRGGAKQQRAIAVSIAQAQAQVIAIRIEGPTQEEQEKQEEQQVV</sequence>
<feature type="region of interest" description="Disordered" evidence="2">
    <location>
        <begin position="1"/>
        <end position="21"/>
    </location>
</feature>
<reference evidence="5" key="2">
    <citation type="submission" date="2019-06" db="EMBL/GenBank/DDBJ databases">
        <title>Genomics analysis of Aphanomyces spp. identifies a new class of oomycete effector associated with host adaptation.</title>
        <authorList>
            <person name="Gaulin E."/>
        </authorList>
    </citation>
    <scope>NUCLEOTIDE SEQUENCE</scope>
    <source>
        <strain evidence="5">CBS 578.67</strain>
    </source>
</reference>
<reference evidence="6 7" key="1">
    <citation type="submission" date="2019-03" db="EMBL/GenBank/DDBJ databases">
        <authorList>
            <person name="Gaulin E."/>
            <person name="Dumas B."/>
        </authorList>
    </citation>
    <scope>NUCLEOTIDE SEQUENCE [LARGE SCALE GENOMIC DNA]</scope>
    <source>
        <strain evidence="6">CBS 568.67</strain>
    </source>
</reference>
<protein>
    <submittedName>
        <fullName evidence="6">Aste57867_19786 protein</fullName>
    </submittedName>
</protein>
<dbReference type="Pfam" id="PF00397">
    <property type="entry name" value="WW"/>
    <property type="match status" value="1"/>
</dbReference>